<dbReference type="Proteomes" id="UP001164718">
    <property type="component" value="Chromosome"/>
</dbReference>
<organism evidence="2 3">
    <name type="scientific">Fervidibacillus albus</name>
    <dbReference type="NCBI Taxonomy" id="2980026"/>
    <lineage>
        <taxon>Bacteria</taxon>
        <taxon>Bacillati</taxon>
        <taxon>Bacillota</taxon>
        <taxon>Bacilli</taxon>
        <taxon>Bacillales</taxon>
        <taxon>Bacillaceae</taxon>
        <taxon>Fervidibacillus</taxon>
    </lineage>
</organism>
<dbReference type="PANTHER" id="PTHR12149">
    <property type="entry name" value="FRUCTOSAMINE 3 KINASE-RELATED PROTEIN"/>
    <property type="match status" value="1"/>
</dbReference>
<dbReference type="PIRSF" id="PIRSF006221">
    <property type="entry name" value="Ketosamine-3-kinase"/>
    <property type="match status" value="1"/>
</dbReference>
<name>A0A9E8LWK6_9BACI</name>
<dbReference type="EMBL" id="CP106878">
    <property type="protein sequence ID" value="WAA11005.1"/>
    <property type="molecule type" value="Genomic_DNA"/>
</dbReference>
<dbReference type="KEGG" id="faf:OE104_06770"/>
<evidence type="ECO:0000256" key="1">
    <source>
        <dbReference type="PIRNR" id="PIRNR006221"/>
    </source>
</evidence>
<dbReference type="GO" id="GO:0016301">
    <property type="term" value="F:kinase activity"/>
    <property type="evidence" value="ECO:0007669"/>
    <property type="project" value="UniProtKB-UniRule"/>
</dbReference>
<dbReference type="SUPFAM" id="SSF56112">
    <property type="entry name" value="Protein kinase-like (PK-like)"/>
    <property type="match status" value="1"/>
</dbReference>
<dbReference type="InterPro" id="IPR011009">
    <property type="entry name" value="Kinase-like_dom_sf"/>
</dbReference>
<evidence type="ECO:0000313" key="2">
    <source>
        <dbReference type="EMBL" id="WAA11005.1"/>
    </source>
</evidence>
<proteinExistence type="inferred from homology"/>
<keyword evidence="1 2" id="KW-0418">Kinase</keyword>
<reference evidence="2" key="1">
    <citation type="submission" date="2022-09" db="EMBL/GenBank/DDBJ databases">
        <title>Complete Genomes of Fervidibacillus albus and Fervidibacillus halotolerans isolated from tidal flat sediments.</title>
        <authorList>
            <person name="Kwon K.K."/>
            <person name="Yang S.-H."/>
            <person name="Park M.J."/>
            <person name="Oh H.-M."/>
        </authorList>
    </citation>
    <scope>NUCLEOTIDE SEQUENCE</scope>
    <source>
        <strain evidence="2">MEBiC13591</strain>
    </source>
</reference>
<dbReference type="RefSeq" id="WP_275418821.1">
    <property type="nucleotide sequence ID" value="NZ_CP106878.1"/>
</dbReference>
<dbReference type="PANTHER" id="PTHR12149:SF8">
    <property type="entry name" value="PROTEIN-RIBULOSAMINE 3-KINASE"/>
    <property type="match status" value="1"/>
</dbReference>
<protein>
    <submittedName>
        <fullName evidence="2">Fructosamine kinase family protein</fullName>
    </submittedName>
</protein>
<dbReference type="Gene3D" id="3.30.200.20">
    <property type="entry name" value="Phosphorylase Kinase, domain 1"/>
    <property type="match status" value="1"/>
</dbReference>
<dbReference type="AlphaFoldDB" id="A0A9E8LWK6"/>
<sequence length="287" mass="33246">MNDRLLEAVRWVGDRSPISHWRRVYGGDINDTYYVRTAQGEYFVKYRASIPPHFFSLEKLGLETIRSTNTISVPSCFGVKETENDGFFVMEWISGEKTKDTPILLGNQVAQMHQTIGPAFGFEQNNYIGMIVQKNGWFSNWIEYFRDNRLLPQITAVEKANLIPIELRKKADELLENLDRWIPNDVSPSLLHGDLWGGNWIAGKNGIPYLIDPAVFYGHFEFELAFTELFGGFPSTFYASYNEINPIPSDYEERKPLYQLFYLLVHLNLFGQTYYEPVKQVIEHFTG</sequence>
<gene>
    <name evidence="2" type="ORF">OE104_06770</name>
</gene>
<dbReference type="Gene3D" id="3.90.1200.10">
    <property type="match status" value="1"/>
</dbReference>
<dbReference type="Pfam" id="PF03881">
    <property type="entry name" value="Fructosamin_kin"/>
    <property type="match status" value="1"/>
</dbReference>
<accession>A0A9E8LWK6</accession>
<dbReference type="InterPro" id="IPR016477">
    <property type="entry name" value="Fructo-/Ketosamine-3-kinase"/>
</dbReference>
<comment type="similarity">
    <text evidence="1">Belongs to the fructosamine kinase family.</text>
</comment>
<keyword evidence="3" id="KW-1185">Reference proteome</keyword>
<evidence type="ECO:0000313" key="3">
    <source>
        <dbReference type="Proteomes" id="UP001164718"/>
    </source>
</evidence>
<keyword evidence="1" id="KW-0808">Transferase</keyword>